<evidence type="ECO:0000259" key="4">
    <source>
        <dbReference type="PROSITE" id="PS50106"/>
    </source>
</evidence>
<sequence length="901" mass="100011">MFQCIPLWRCNRHVELIDKRHCSLLYVPDEIYRYSRSLEELLLDANQLSDLPKPFFQLLKLRKLGLSDNEIQRLPPEIANFMQLVELDVSRNDIMEIPESISNCKALQVADFSGNPLTRLPESFPELQNLTCLSINDISLQALPENIGNLSNLVSLELRENLLTYLPESLSLLHRLEELDLGNNELYNLPETIGCLVSLKDLWLDGNQLAEIPAEMGSMKSLLCLDVSENKLEHLPEEMGGLVSLTDLLVSQNLINALPEGIGNLRRLSILKADQNRLAQLPESIGNCESLTELVLTENRLQSLPRSIGKLKRLSNFNCDRNRLASLPKEIGGCSSLNVFCVRGNRLTRIPSEISQATELHVFDVSGNRLLHLPISLTMLRLKALWLSENQSQPLLTFQNDMDPESGEKVLTCVLLPQQPLEPDSKGSDNLARCGALESLVNDVMDDTWDDRAMNRISAIHFLDDDDDEDDEKGTLMRRATPHPGELKTMKKAAENLRNDLNAAKGLDSNKNEGCRNAQANTSSSGSSSHNWPISGLRWVGASKELLHGGLNLFPVNDSVRGRCSSPEKDAEQIEEEQLEEDGSVHFSEGEGMPRRFRHDRGDIQEDRKLQRCRAQQAGPSPQSPPHSTENLASSGKPVQAGAADRTSSHKSVISKVPLRLQIKVCGQRGSLGISIAGGKGSLPYKERDEGIFISRVSKGGPSEKAGVHIGDRVLEVNGLDMQEVSHHEAVTVLRNAGSCIKMKVMRERAIPRLDACRAQQESTVAVTAETDILMSWQLVDLEDGHQRPKSKQPGSEPSVDCDLTKRIEAGICNGNGGSDLQSDLNWSFLKREPEVSFKSNALQVVKNTMTIPRIILTHPSTSDEDVEPLTQDPDSEALEDFEDPDSHIHSECFNSAFYPP</sequence>
<dbReference type="GO" id="GO:0014069">
    <property type="term" value="C:postsynaptic density"/>
    <property type="evidence" value="ECO:0007669"/>
    <property type="project" value="TreeGrafter"/>
</dbReference>
<dbReference type="PANTHER" id="PTHR23119:SF58">
    <property type="entry name" value="LEUCINE RICH REPEAT CONTAINING 1"/>
    <property type="match status" value="1"/>
</dbReference>
<keyword evidence="1" id="KW-0433">Leucine-rich repeat</keyword>
<reference evidence="5" key="1">
    <citation type="submission" date="2025-08" db="UniProtKB">
        <authorList>
            <consortium name="Ensembl"/>
        </authorList>
    </citation>
    <scope>IDENTIFICATION</scope>
</reference>
<dbReference type="InterPro" id="IPR001478">
    <property type="entry name" value="PDZ"/>
</dbReference>
<dbReference type="SUPFAM" id="SSF50156">
    <property type="entry name" value="PDZ domain-like"/>
    <property type="match status" value="1"/>
</dbReference>
<dbReference type="SUPFAM" id="SSF52047">
    <property type="entry name" value="RNI-like"/>
    <property type="match status" value="1"/>
</dbReference>
<name>A0A674EY54_SALTR</name>
<keyword evidence="2" id="KW-0677">Repeat</keyword>
<evidence type="ECO:0000313" key="5">
    <source>
        <dbReference type="Ensembl" id="ENSSTUP00000112945.1"/>
    </source>
</evidence>
<dbReference type="GO" id="GO:0019901">
    <property type="term" value="F:protein kinase binding"/>
    <property type="evidence" value="ECO:0007669"/>
    <property type="project" value="TreeGrafter"/>
</dbReference>
<dbReference type="Pfam" id="PF23598">
    <property type="entry name" value="LRR_14"/>
    <property type="match status" value="1"/>
</dbReference>
<gene>
    <name evidence="5" type="primary">LRRC1</name>
    <name evidence="5" type="synonym">LOC115153435</name>
</gene>
<accession>A0A674EY54</accession>
<dbReference type="GO" id="GO:0045211">
    <property type="term" value="C:postsynaptic membrane"/>
    <property type="evidence" value="ECO:0007669"/>
    <property type="project" value="TreeGrafter"/>
</dbReference>
<keyword evidence="6" id="KW-1185">Reference proteome</keyword>
<dbReference type="PROSITE" id="PS51450">
    <property type="entry name" value="LRR"/>
    <property type="match status" value="3"/>
</dbReference>
<dbReference type="Gene3D" id="2.30.42.10">
    <property type="match status" value="1"/>
</dbReference>
<evidence type="ECO:0000256" key="2">
    <source>
        <dbReference type="ARBA" id="ARBA00022737"/>
    </source>
</evidence>
<feature type="region of interest" description="Disordered" evidence="3">
    <location>
        <begin position="504"/>
        <end position="531"/>
    </location>
</feature>
<dbReference type="InterPro" id="IPR050614">
    <property type="entry name" value="Synaptic_Scaffolding_LAP-MAGUK"/>
</dbReference>
<dbReference type="Ensembl" id="ENSSTUT00000120903.1">
    <property type="protein sequence ID" value="ENSSTUP00000112945.1"/>
    <property type="gene ID" value="ENSSTUG00000049916.1"/>
</dbReference>
<dbReference type="GO" id="GO:0098968">
    <property type="term" value="P:neurotransmitter receptor transport postsynaptic membrane to endosome"/>
    <property type="evidence" value="ECO:0007669"/>
    <property type="project" value="TreeGrafter"/>
</dbReference>
<dbReference type="GeneTree" id="ENSGT00940000154025"/>
<dbReference type="FunFam" id="3.80.10.10:FF:000423">
    <property type="entry name" value="Leucine rich repeat containing 1"/>
    <property type="match status" value="1"/>
</dbReference>
<evidence type="ECO:0000313" key="6">
    <source>
        <dbReference type="Proteomes" id="UP000472277"/>
    </source>
</evidence>
<dbReference type="InterPro" id="IPR055414">
    <property type="entry name" value="LRR_R13L4/SHOC2-like"/>
</dbReference>
<dbReference type="GO" id="GO:0005912">
    <property type="term" value="C:adherens junction"/>
    <property type="evidence" value="ECO:0007669"/>
    <property type="project" value="TreeGrafter"/>
</dbReference>
<dbReference type="Pfam" id="PF13855">
    <property type="entry name" value="LRR_8"/>
    <property type="match status" value="1"/>
</dbReference>
<proteinExistence type="predicted"/>
<dbReference type="GO" id="GO:0098887">
    <property type="term" value="P:neurotransmitter receptor transport, endosome to postsynaptic membrane"/>
    <property type="evidence" value="ECO:0007669"/>
    <property type="project" value="TreeGrafter"/>
</dbReference>
<dbReference type="GO" id="GO:0016323">
    <property type="term" value="C:basolateral plasma membrane"/>
    <property type="evidence" value="ECO:0007669"/>
    <property type="project" value="TreeGrafter"/>
</dbReference>
<dbReference type="GO" id="GO:0043113">
    <property type="term" value="P:receptor clustering"/>
    <property type="evidence" value="ECO:0007669"/>
    <property type="project" value="TreeGrafter"/>
</dbReference>
<dbReference type="Gene3D" id="3.80.10.10">
    <property type="entry name" value="Ribonuclease Inhibitor"/>
    <property type="match status" value="4"/>
</dbReference>
<dbReference type="FunFam" id="3.80.10.10:FF:000036">
    <property type="entry name" value="protein scribble homolog isoform X1"/>
    <property type="match status" value="1"/>
</dbReference>
<feature type="region of interest" description="Disordered" evidence="3">
    <location>
        <begin position="859"/>
        <end position="901"/>
    </location>
</feature>
<protein>
    <submittedName>
        <fullName evidence="5">Leucine rich repeat containing 1</fullName>
    </submittedName>
</protein>
<reference evidence="5" key="2">
    <citation type="submission" date="2025-09" db="UniProtKB">
        <authorList>
            <consortium name="Ensembl"/>
        </authorList>
    </citation>
    <scope>IDENTIFICATION</scope>
</reference>
<dbReference type="SMART" id="SM00228">
    <property type="entry name" value="PDZ"/>
    <property type="match status" value="1"/>
</dbReference>
<feature type="region of interest" description="Disordered" evidence="3">
    <location>
        <begin position="556"/>
        <end position="653"/>
    </location>
</feature>
<dbReference type="Pfam" id="PF00595">
    <property type="entry name" value="PDZ"/>
    <property type="match status" value="1"/>
</dbReference>
<dbReference type="InParanoid" id="A0A674EY54"/>
<dbReference type="PANTHER" id="PTHR23119">
    <property type="entry name" value="DISCS LARGE"/>
    <property type="match status" value="1"/>
</dbReference>
<feature type="compositionally biased region" description="Basic and acidic residues" evidence="3">
    <location>
        <begin position="588"/>
        <end position="610"/>
    </location>
</feature>
<dbReference type="PROSITE" id="PS50106">
    <property type="entry name" value="PDZ"/>
    <property type="match status" value="1"/>
</dbReference>
<feature type="compositionally biased region" description="Acidic residues" evidence="3">
    <location>
        <begin position="863"/>
        <end position="884"/>
    </location>
</feature>
<feature type="domain" description="PDZ" evidence="4">
    <location>
        <begin position="669"/>
        <end position="749"/>
    </location>
</feature>
<dbReference type="InterPro" id="IPR001611">
    <property type="entry name" value="Leu-rich_rpt"/>
</dbReference>
<dbReference type="SMART" id="SM00364">
    <property type="entry name" value="LRR_BAC"/>
    <property type="match status" value="13"/>
</dbReference>
<organism evidence="5 6">
    <name type="scientific">Salmo trutta</name>
    <name type="common">Brown trout</name>
    <dbReference type="NCBI Taxonomy" id="8032"/>
    <lineage>
        <taxon>Eukaryota</taxon>
        <taxon>Metazoa</taxon>
        <taxon>Chordata</taxon>
        <taxon>Craniata</taxon>
        <taxon>Vertebrata</taxon>
        <taxon>Euteleostomi</taxon>
        <taxon>Actinopterygii</taxon>
        <taxon>Neopterygii</taxon>
        <taxon>Teleostei</taxon>
        <taxon>Protacanthopterygii</taxon>
        <taxon>Salmoniformes</taxon>
        <taxon>Salmonidae</taxon>
        <taxon>Salmoninae</taxon>
        <taxon>Salmo</taxon>
    </lineage>
</organism>
<dbReference type="InterPro" id="IPR003591">
    <property type="entry name" value="Leu-rich_rpt_typical-subtyp"/>
</dbReference>
<dbReference type="AlphaFoldDB" id="A0A674EY54"/>
<evidence type="ECO:0000256" key="1">
    <source>
        <dbReference type="ARBA" id="ARBA00022614"/>
    </source>
</evidence>
<dbReference type="GO" id="GO:0045197">
    <property type="term" value="P:establishment or maintenance of epithelial cell apical/basal polarity"/>
    <property type="evidence" value="ECO:0007669"/>
    <property type="project" value="TreeGrafter"/>
</dbReference>
<dbReference type="SMART" id="SM00369">
    <property type="entry name" value="LRR_TYP"/>
    <property type="match status" value="10"/>
</dbReference>
<evidence type="ECO:0000256" key="3">
    <source>
        <dbReference type="SAM" id="MobiDB-lite"/>
    </source>
</evidence>
<dbReference type="Proteomes" id="UP000472277">
    <property type="component" value="Chromosome 18"/>
</dbReference>
<dbReference type="InterPro" id="IPR036034">
    <property type="entry name" value="PDZ_sf"/>
</dbReference>
<dbReference type="InterPro" id="IPR032675">
    <property type="entry name" value="LRR_dom_sf"/>
</dbReference>
<feature type="compositionally biased region" description="Acidic residues" evidence="3">
    <location>
        <begin position="573"/>
        <end position="582"/>
    </location>
</feature>
<dbReference type="GO" id="GO:0098609">
    <property type="term" value="P:cell-cell adhesion"/>
    <property type="evidence" value="ECO:0007669"/>
    <property type="project" value="TreeGrafter"/>
</dbReference>
<dbReference type="CDD" id="cd06704">
    <property type="entry name" value="PDZ1_Scribble-like"/>
    <property type="match status" value="1"/>
</dbReference>